<gene>
    <name evidence="1" type="ORF">NARC_180005</name>
</gene>
<dbReference type="AlphaFoldDB" id="A0A557SRF9"/>
<dbReference type="RefSeq" id="WP_186434313.1">
    <property type="nucleotide sequence ID" value="NZ_ML675592.1"/>
</dbReference>
<evidence type="ECO:0000313" key="1">
    <source>
        <dbReference type="EMBL" id="TVP39194.1"/>
    </source>
</evidence>
<evidence type="ECO:0000313" key="2">
    <source>
        <dbReference type="Proteomes" id="UP000315289"/>
    </source>
</evidence>
<proteinExistence type="predicted"/>
<sequence>MGKLEDCGESAGANYCTGEKSIPGCPYHAGIGTIEMINLLKNLLMAQKS</sequence>
<organism evidence="1 2">
    <name type="scientific">Candidatus Nitrosocosmicus arcticus</name>
    <dbReference type="NCBI Taxonomy" id="2035267"/>
    <lineage>
        <taxon>Archaea</taxon>
        <taxon>Nitrososphaerota</taxon>
        <taxon>Nitrososphaeria</taxon>
        <taxon>Nitrososphaerales</taxon>
        <taxon>Nitrososphaeraceae</taxon>
        <taxon>Candidatus Nitrosocosmicus</taxon>
    </lineage>
</organism>
<dbReference type="EMBL" id="VOAH01000018">
    <property type="protein sequence ID" value="TVP39194.1"/>
    <property type="molecule type" value="Genomic_DNA"/>
</dbReference>
<accession>A0A557SRF9</accession>
<dbReference type="Proteomes" id="UP000315289">
    <property type="component" value="Unassembled WGS sequence"/>
</dbReference>
<name>A0A557SRF9_9ARCH</name>
<comment type="caution">
    <text evidence="1">The sequence shown here is derived from an EMBL/GenBank/DDBJ whole genome shotgun (WGS) entry which is preliminary data.</text>
</comment>
<keyword evidence="2" id="KW-1185">Reference proteome</keyword>
<reference evidence="1 2" key="1">
    <citation type="journal article" date="2019" name="Front. Microbiol.">
        <title>Ammonia Oxidation by the Arctic Terrestrial Thaumarchaeote Candidatus Nitrosocosmicus arcticus Is Stimulated by Increasing Temperatures.</title>
        <authorList>
            <person name="Alves R.J.E."/>
            <person name="Kerou M."/>
            <person name="Zappe A."/>
            <person name="Bittner R."/>
            <person name="Abby S.S."/>
            <person name="Schmidt H.A."/>
            <person name="Pfeifer K."/>
            <person name="Schleper C."/>
        </authorList>
    </citation>
    <scope>NUCLEOTIDE SEQUENCE [LARGE SCALE GENOMIC DNA]</scope>
    <source>
        <strain evidence="1 2">Kfb</strain>
    </source>
</reference>
<protein>
    <submittedName>
        <fullName evidence="1">Uncharacterized protein</fullName>
    </submittedName>
</protein>